<evidence type="ECO:0000256" key="4">
    <source>
        <dbReference type="ARBA" id="ARBA00022989"/>
    </source>
</evidence>
<dbReference type="EnsemblPlants" id="ONIVA01G21820.1">
    <property type="protein sequence ID" value="ONIVA01G21820.1"/>
    <property type="gene ID" value="ONIVA01G21820"/>
</dbReference>
<keyword evidence="4 7" id="KW-1133">Transmembrane helix</keyword>
<evidence type="ECO:0000256" key="6">
    <source>
        <dbReference type="SAM" id="MobiDB-lite"/>
    </source>
</evidence>
<name>A0A0E0FN18_ORYNI</name>
<protein>
    <submittedName>
        <fullName evidence="8">Uncharacterized protein</fullName>
    </submittedName>
</protein>
<dbReference type="OMA" id="RKISQEC"/>
<reference evidence="8" key="1">
    <citation type="submission" date="2015-04" db="UniProtKB">
        <authorList>
            <consortium name="EnsemblPlants"/>
        </authorList>
    </citation>
    <scope>IDENTIFICATION</scope>
    <source>
        <strain evidence="8">SL10</strain>
    </source>
</reference>
<accession>A0A0E0FN18</accession>
<dbReference type="AlphaFoldDB" id="A0A0E0FN18"/>
<feature type="compositionally biased region" description="Basic and acidic residues" evidence="6">
    <location>
        <begin position="208"/>
        <end position="217"/>
    </location>
</feature>
<evidence type="ECO:0000256" key="5">
    <source>
        <dbReference type="ARBA" id="ARBA00023136"/>
    </source>
</evidence>
<dbReference type="Proteomes" id="UP000006591">
    <property type="component" value="Chromosome 1"/>
</dbReference>
<evidence type="ECO:0000256" key="3">
    <source>
        <dbReference type="ARBA" id="ARBA00022692"/>
    </source>
</evidence>
<comment type="subcellular location">
    <subcellularLocation>
        <location evidence="1">Membrane</location>
    </subcellularLocation>
</comment>
<proteinExistence type="inferred from homology"/>
<evidence type="ECO:0000256" key="2">
    <source>
        <dbReference type="ARBA" id="ARBA00009074"/>
    </source>
</evidence>
<feature type="compositionally biased region" description="Basic and acidic residues" evidence="6">
    <location>
        <begin position="179"/>
        <end position="197"/>
    </location>
</feature>
<dbReference type="STRING" id="4536.A0A0E0FN18"/>
<evidence type="ECO:0000256" key="7">
    <source>
        <dbReference type="SAM" id="Phobius"/>
    </source>
</evidence>
<dbReference type="InterPro" id="IPR007749">
    <property type="entry name" value="DUF677"/>
</dbReference>
<evidence type="ECO:0000313" key="9">
    <source>
        <dbReference type="Proteomes" id="UP000006591"/>
    </source>
</evidence>
<feature type="compositionally biased region" description="Gly residues" evidence="6">
    <location>
        <begin position="290"/>
        <end position="304"/>
    </location>
</feature>
<dbReference type="PANTHER" id="PTHR31113:SF2">
    <property type="entry name" value="OS04G0423200 PROTEIN"/>
    <property type="match status" value="1"/>
</dbReference>
<organism evidence="8">
    <name type="scientific">Oryza nivara</name>
    <name type="common">Indian wild rice</name>
    <name type="synonym">Oryza sativa f. spontanea</name>
    <dbReference type="NCBI Taxonomy" id="4536"/>
    <lineage>
        <taxon>Eukaryota</taxon>
        <taxon>Viridiplantae</taxon>
        <taxon>Streptophyta</taxon>
        <taxon>Embryophyta</taxon>
        <taxon>Tracheophyta</taxon>
        <taxon>Spermatophyta</taxon>
        <taxon>Magnoliopsida</taxon>
        <taxon>Liliopsida</taxon>
        <taxon>Poales</taxon>
        <taxon>Poaceae</taxon>
        <taxon>BOP clade</taxon>
        <taxon>Oryzoideae</taxon>
        <taxon>Oryzeae</taxon>
        <taxon>Oryzinae</taxon>
        <taxon>Oryza</taxon>
    </lineage>
</organism>
<dbReference type="HOGENOM" id="CLU_057414_0_0_1"/>
<feature type="compositionally biased region" description="Basic residues" evidence="6">
    <location>
        <begin position="159"/>
        <end position="174"/>
    </location>
</feature>
<keyword evidence="9" id="KW-1185">Reference proteome</keyword>
<dbReference type="GO" id="GO:0016020">
    <property type="term" value="C:membrane"/>
    <property type="evidence" value="ECO:0007669"/>
    <property type="project" value="UniProtKB-SubCell"/>
</dbReference>
<feature type="region of interest" description="Disordered" evidence="6">
    <location>
        <begin position="152"/>
        <end position="307"/>
    </location>
</feature>
<feature type="compositionally biased region" description="Basic and acidic residues" evidence="6">
    <location>
        <begin position="244"/>
        <end position="271"/>
    </location>
</feature>
<evidence type="ECO:0000256" key="1">
    <source>
        <dbReference type="ARBA" id="ARBA00004370"/>
    </source>
</evidence>
<comment type="similarity">
    <text evidence="2">Belongs to the UPF0496 family.</text>
</comment>
<feature type="transmembrane region" description="Helical" evidence="7">
    <location>
        <begin position="123"/>
        <end position="148"/>
    </location>
</feature>
<reference evidence="8" key="2">
    <citation type="submission" date="2018-04" db="EMBL/GenBank/DDBJ databases">
        <title>OnivRS2 (Oryza nivara Reference Sequence Version 2).</title>
        <authorList>
            <person name="Zhang J."/>
            <person name="Kudrna D."/>
            <person name="Lee S."/>
            <person name="Talag J."/>
            <person name="Rajasekar S."/>
            <person name="Welchert J."/>
            <person name="Hsing Y.-I."/>
            <person name="Wing R.A."/>
        </authorList>
    </citation>
    <scope>NUCLEOTIDE SEQUENCE [LARGE SCALE GENOMIC DNA]</scope>
</reference>
<evidence type="ECO:0000313" key="8">
    <source>
        <dbReference type="EnsemblPlants" id="ONIVA01G21820.1"/>
    </source>
</evidence>
<keyword evidence="3 7" id="KW-0812">Transmembrane</keyword>
<keyword evidence="5 7" id="KW-0472">Membrane</keyword>
<dbReference type="PANTHER" id="PTHR31113">
    <property type="entry name" value="UPF0496 PROTEIN 3-RELATED"/>
    <property type="match status" value="1"/>
</dbReference>
<sequence>MHRRTSSEIELAMVGYFNFSDEASEICRQFLTNIKNAQSNYISMGCFLATISDSVAATDGAVATTAAPPPSSCGATRSATRSSFRRVHDMYSSILRGIKSSHRKVARKLKVVRAIRKISQECLVVACGAAAAASVALAAHRLFFGLLVGCPTRSSQPHSGRRHSSPPLRRRHHSAPSLRLERGRERMREKGNEDDRQAPAMVAWHRVAVGERREERGSGVGGEEEAGAPAARAERRGRRRHGGAAREDGRRGGERGARRQGKEGCRGRCSERPASARPFPAGRRSEGGQAASGGWGRRSGGWGRRGGKWGSCAGHEVVGRRLGRQPAAAATMEGEAVARAGVAVEAELARGKRWLAAEGRERHKEEESLLALVLLVMPMASRRRIAVGHSGGVVACSVDARL</sequence>
<dbReference type="Gramene" id="ONIVA01G21820.1">
    <property type="protein sequence ID" value="ONIVA01G21820.1"/>
    <property type="gene ID" value="ONIVA01G21820"/>
</dbReference>